<sequence>MAARNRVKLDLGPHGKVLASVLDFDDARTVAAGRFDVAPSGVQLYVSDGEDLWELHPSAFQDVVAENGVIVAKTISLPSSSTPQQAAAIASTLTAVSAVTKTDPPRSQPSSTASTTSASQQAGLSTATSAPVRTVIGPNGLPVSSKERWDPKTHRLMFEKLNEIISSETIYYTRKYTEERYRIFQLLIANYGDMGIKGNFLRGRTAQALISRVAGVLRTANERGEKIKQPFKFFFPNRKDDDLATRSATLPAPLAAVASTSRAALQANGNRTWAQTQPAQAREAGRGRGRSRASTAASQASQATSATMTQTIAQIASDTSDNGQHDGQGKGKGEQQAQNAANGQNNPPEIRKRSAAAAANPLTTSPARPGKRQRANGKVTATHSQPKKQTQPPKKQPQPKSAPNRVHAQNQRDASADRLSRTGPSARERSRCRGVTSHRNRSASPRPANHRDDDDERYDHRSREEILGDVRGMSKQHTTLIDGRITTDARQSNHQCRSLADRAAQQIFWIISNATLRVCRLVHKDVVKARTGTRPLGRYSEPIPDLLLLSHR</sequence>
<feature type="compositionally biased region" description="Low complexity" evidence="1">
    <location>
        <begin position="334"/>
        <end position="346"/>
    </location>
</feature>
<reference evidence="2" key="1">
    <citation type="journal article" date="2014" name="Genome Biol. Evol.">
        <title>Gene Loss Rather Than Gene Gain Is Associated with a Host Jump from Monocots to Dicots in the Smut Fungus Melanopsichium pennsylvanicum.</title>
        <authorList>
            <person name="Sharma R."/>
            <person name="Mishra B."/>
            <person name="Runge F."/>
            <person name="Thines M."/>
        </authorList>
    </citation>
    <scope>NUCLEOTIDE SEQUENCE</scope>
    <source>
        <strain evidence="2">4</strain>
    </source>
</reference>
<feature type="region of interest" description="Disordered" evidence="1">
    <location>
        <begin position="99"/>
        <end position="147"/>
    </location>
</feature>
<feature type="compositionally biased region" description="Basic and acidic residues" evidence="1">
    <location>
        <begin position="323"/>
        <end position="333"/>
    </location>
</feature>
<proteinExistence type="predicted"/>
<organism evidence="2">
    <name type="scientific">Melanopsichium pennsylvanicum 4</name>
    <dbReference type="NCBI Taxonomy" id="1398559"/>
    <lineage>
        <taxon>Eukaryota</taxon>
        <taxon>Fungi</taxon>
        <taxon>Dikarya</taxon>
        <taxon>Basidiomycota</taxon>
        <taxon>Ustilaginomycotina</taxon>
        <taxon>Ustilaginomycetes</taxon>
        <taxon>Ustilaginales</taxon>
        <taxon>Ustilaginaceae</taxon>
        <taxon>Melanopsichium</taxon>
    </lineage>
</organism>
<feature type="compositionally biased region" description="Basic and acidic residues" evidence="1">
    <location>
        <begin position="414"/>
        <end position="431"/>
    </location>
</feature>
<feature type="compositionally biased region" description="Low complexity" evidence="1">
    <location>
        <begin position="292"/>
        <end position="316"/>
    </location>
</feature>
<feature type="compositionally biased region" description="Polar residues" evidence="1">
    <location>
        <begin position="267"/>
        <end position="278"/>
    </location>
</feature>
<feature type="region of interest" description="Disordered" evidence="1">
    <location>
        <begin position="267"/>
        <end position="460"/>
    </location>
</feature>
<evidence type="ECO:0000256" key="1">
    <source>
        <dbReference type="SAM" id="MobiDB-lite"/>
    </source>
</evidence>
<feature type="compositionally biased region" description="Basic and acidic residues" evidence="1">
    <location>
        <begin position="449"/>
        <end position="460"/>
    </location>
</feature>
<name>A0A077R8P0_9BASI</name>
<evidence type="ECO:0000313" key="2">
    <source>
        <dbReference type="EMBL" id="CDI55552.1"/>
    </source>
</evidence>
<feature type="compositionally biased region" description="Low complexity" evidence="1">
    <location>
        <begin position="108"/>
        <end position="130"/>
    </location>
</feature>
<dbReference type="EMBL" id="HG529653">
    <property type="protein sequence ID" value="CDI55552.1"/>
    <property type="molecule type" value="Genomic_DNA"/>
</dbReference>
<feature type="compositionally biased region" description="Basic residues" evidence="1">
    <location>
        <begin position="432"/>
        <end position="441"/>
    </location>
</feature>
<dbReference type="AlphaFoldDB" id="A0A077R8P0"/>
<protein>
    <submittedName>
        <fullName evidence="2">Uncharacterized protein</fullName>
    </submittedName>
</protein>
<accession>A0A077R8P0</accession>